<evidence type="ECO:0000259" key="1">
    <source>
        <dbReference type="Pfam" id="PF01408"/>
    </source>
</evidence>
<dbReference type="EMBL" id="QNRH01000004">
    <property type="protein sequence ID" value="RBO94743.1"/>
    <property type="molecule type" value="Genomic_DNA"/>
</dbReference>
<keyword evidence="4" id="KW-1185">Reference proteome</keyword>
<gene>
    <name evidence="3" type="ORF">DFR47_104102</name>
</gene>
<dbReference type="SUPFAM" id="SSF51735">
    <property type="entry name" value="NAD(P)-binding Rossmann-fold domains"/>
    <property type="match status" value="1"/>
</dbReference>
<dbReference type="Gene3D" id="3.40.50.720">
    <property type="entry name" value="NAD(P)-binding Rossmann-like Domain"/>
    <property type="match status" value="1"/>
</dbReference>
<dbReference type="Proteomes" id="UP000252893">
    <property type="component" value="Unassembled WGS sequence"/>
</dbReference>
<dbReference type="Gene3D" id="3.30.360.10">
    <property type="entry name" value="Dihydrodipicolinate Reductase, domain 2"/>
    <property type="match status" value="1"/>
</dbReference>
<name>A0A366DXD9_9HYPH</name>
<dbReference type="PANTHER" id="PTHR43377:SF6">
    <property type="entry name" value="GFO_IDH_MOCA-LIKE OXIDOREDUCTASE N-TERMINAL DOMAIN-CONTAINING PROTEIN"/>
    <property type="match status" value="1"/>
</dbReference>
<accession>A0A366DXD9</accession>
<dbReference type="InterPro" id="IPR055170">
    <property type="entry name" value="GFO_IDH_MocA-like_dom"/>
</dbReference>
<evidence type="ECO:0000259" key="2">
    <source>
        <dbReference type="Pfam" id="PF22725"/>
    </source>
</evidence>
<reference evidence="3 4" key="1">
    <citation type="submission" date="2018-06" db="EMBL/GenBank/DDBJ databases">
        <title>Genomic Encyclopedia of Type Strains, Phase IV (KMG-IV): sequencing the most valuable type-strain genomes for metagenomic binning, comparative biology and taxonomic classification.</title>
        <authorList>
            <person name="Goeker M."/>
        </authorList>
    </citation>
    <scope>NUCLEOTIDE SEQUENCE [LARGE SCALE GENOMIC DNA]</scope>
    <source>
        <strain evidence="3 4">DSM 25619</strain>
    </source>
</reference>
<proteinExistence type="predicted"/>
<feature type="domain" description="Gfo/Idh/MocA-like oxidoreductase N-terminal" evidence="1">
    <location>
        <begin position="4"/>
        <end position="118"/>
    </location>
</feature>
<dbReference type="InterPro" id="IPR051450">
    <property type="entry name" value="Gfo/Idh/MocA_Oxidoreductases"/>
</dbReference>
<organism evidence="3 4">
    <name type="scientific">Pseudochrobactrum asaccharolyticum</name>
    <dbReference type="NCBI Taxonomy" id="354351"/>
    <lineage>
        <taxon>Bacteria</taxon>
        <taxon>Pseudomonadati</taxon>
        <taxon>Pseudomonadota</taxon>
        <taxon>Alphaproteobacteria</taxon>
        <taxon>Hyphomicrobiales</taxon>
        <taxon>Brucellaceae</taxon>
        <taxon>Pseudochrobactrum</taxon>
    </lineage>
</organism>
<comment type="caution">
    <text evidence="3">The sequence shown here is derived from an EMBL/GenBank/DDBJ whole genome shotgun (WGS) entry which is preliminary data.</text>
</comment>
<evidence type="ECO:0000313" key="4">
    <source>
        <dbReference type="Proteomes" id="UP000252893"/>
    </source>
</evidence>
<sequence length="319" mass="35048">MAPRIAVLGCGYWGNNHTRTLKGLGVLAAVSDIDPARSAKFAADYDVAQISVDDLFASKDIDAIVMALPAQFHAQYAIRAVESGKDVLVEKPIALTVADGEAEIATAKQHGRIFMVGHILRFHPAFEKLLELAQSGELGKIGYIQAHRIGLGKFHGQNDALWDLAPHDLSMILALTGCEPTAVRGEGAAMVDHLSDFAHLHMEFPNGIRSHLFASRLNPIMDRRLAVVGDKAMAVFDDAEPWERKLTLFRHKVWQENGQIAFTKADPEYVPVQEGMPLTRELEHFIHCIETRETPRTNGEEAVSVLRILTKGTVSHPAG</sequence>
<feature type="domain" description="GFO/IDH/MocA-like oxidoreductase" evidence="2">
    <location>
        <begin position="126"/>
        <end position="234"/>
    </location>
</feature>
<dbReference type="InterPro" id="IPR000683">
    <property type="entry name" value="Gfo/Idh/MocA-like_OxRdtase_N"/>
</dbReference>
<dbReference type="PANTHER" id="PTHR43377">
    <property type="entry name" value="BILIVERDIN REDUCTASE A"/>
    <property type="match status" value="1"/>
</dbReference>
<dbReference type="InterPro" id="IPR036291">
    <property type="entry name" value="NAD(P)-bd_dom_sf"/>
</dbReference>
<dbReference type="RefSeq" id="WP_113944620.1">
    <property type="nucleotide sequence ID" value="NZ_JBHEEG010000001.1"/>
</dbReference>
<dbReference type="SUPFAM" id="SSF55347">
    <property type="entry name" value="Glyceraldehyde-3-phosphate dehydrogenase-like, C-terminal domain"/>
    <property type="match status" value="1"/>
</dbReference>
<dbReference type="GO" id="GO:0000166">
    <property type="term" value="F:nucleotide binding"/>
    <property type="evidence" value="ECO:0007669"/>
    <property type="project" value="InterPro"/>
</dbReference>
<dbReference type="OrthoDB" id="9800846at2"/>
<dbReference type="AlphaFoldDB" id="A0A366DXD9"/>
<protein>
    <submittedName>
        <fullName evidence="3">Putative dehydrogenase</fullName>
    </submittedName>
</protein>
<dbReference type="Pfam" id="PF22725">
    <property type="entry name" value="GFO_IDH_MocA_C3"/>
    <property type="match status" value="1"/>
</dbReference>
<evidence type="ECO:0000313" key="3">
    <source>
        <dbReference type="EMBL" id="RBO94743.1"/>
    </source>
</evidence>
<dbReference type="Pfam" id="PF01408">
    <property type="entry name" value="GFO_IDH_MocA"/>
    <property type="match status" value="1"/>
</dbReference>